<accession>A0A1H1APF9</accession>
<dbReference type="EMBL" id="FNKD01000002">
    <property type="protein sequence ID" value="SDQ41643.1"/>
    <property type="molecule type" value="Genomic_DNA"/>
</dbReference>
<evidence type="ECO:0000313" key="2">
    <source>
        <dbReference type="Proteomes" id="UP000199444"/>
    </source>
</evidence>
<dbReference type="AlphaFoldDB" id="A0A1H1APF9"/>
<proteinExistence type="predicted"/>
<evidence type="ECO:0000313" key="1">
    <source>
        <dbReference type="EMBL" id="SDQ41643.1"/>
    </source>
</evidence>
<dbReference type="Proteomes" id="UP000199444">
    <property type="component" value="Unassembled WGS sequence"/>
</dbReference>
<keyword evidence="2" id="KW-1185">Reference proteome</keyword>
<protein>
    <recommendedName>
        <fullName evidence="3">Nuclease-related domain-containing protein</fullName>
    </recommendedName>
</protein>
<sequence>MGQLIKLQDYISRYEWNAYRYPSQYMRLKQDNWKKLQYMSMKEGTVKAGEEEHEEQSSTFSKWKSFIKTGNWQTEGEDAADEDNVLPKTENDLKQYFLNKLFPLQLKWATSTVTDVSFMDKSYYQDDTLRYFLQRFPDTYLLMYYPIFNIKKAPIDGEIILLSPIGIEIIYLIEKNHNAKIVADDERTWIVEEREEQSKILSPMIALKRTEQLVKSILSKEDIEFPINKVVLSRVNNIEFISEPFNTKIIGKYNYKKWFKEKRSLVSPLKSSQLKIADLLLKNCQSTSVKRPEWEEDNNTFSVGTEDE</sequence>
<evidence type="ECO:0008006" key="3">
    <source>
        <dbReference type="Google" id="ProtNLM"/>
    </source>
</evidence>
<reference evidence="1 2" key="1">
    <citation type="submission" date="2016-10" db="EMBL/GenBank/DDBJ databases">
        <authorList>
            <person name="de Groot N.N."/>
        </authorList>
    </citation>
    <scope>NUCLEOTIDE SEQUENCE [LARGE SCALE GENOMIC DNA]</scope>
    <source>
        <strain evidence="1 2">CGMCC 1.10449</strain>
    </source>
</reference>
<organism evidence="1 2">
    <name type="scientific">Virgibacillus salinus</name>
    <dbReference type="NCBI Taxonomy" id="553311"/>
    <lineage>
        <taxon>Bacteria</taxon>
        <taxon>Bacillati</taxon>
        <taxon>Bacillota</taxon>
        <taxon>Bacilli</taxon>
        <taxon>Bacillales</taxon>
        <taxon>Bacillaceae</taxon>
        <taxon>Virgibacillus</taxon>
    </lineage>
</organism>
<dbReference type="STRING" id="553311.SAMN05216231_1399"/>
<gene>
    <name evidence="1" type="ORF">SAMN05216231_1399</name>
</gene>
<dbReference type="RefSeq" id="WP_092492263.1">
    <property type="nucleotide sequence ID" value="NZ_FNKD01000002.1"/>
</dbReference>
<name>A0A1H1APF9_9BACI</name>